<accession>A0A6A6AVY8</accession>
<gene>
    <name evidence="1" type="ORF">K452DRAFT_293446</name>
</gene>
<keyword evidence="2" id="KW-1185">Reference proteome</keyword>
<evidence type="ECO:0000313" key="1">
    <source>
        <dbReference type="EMBL" id="KAF2135135.1"/>
    </source>
</evidence>
<organism evidence="1 2">
    <name type="scientific">Aplosporella prunicola CBS 121167</name>
    <dbReference type="NCBI Taxonomy" id="1176127"/>
    <lineage>
        <taxon>Eukaryota</taxon>
        <taxon>Fungi</taxon>
        <taxon>Dikarya</taxon>
        <taxon>Ascomycota</taxon>
        <taxon>Pezizomycotina</taxon>
        <taxon>Dothideomycetes</taxon>
        <taxon>Dothideomycetes incertae sedis</taxon>
        <taxon>Botryosphaeriales</taxon>
        <taxon>Aplosporellaceae</taxon>
        <taxon>Aplosporella</taxon>
    </lineage>
</organism>
<dbReference type="GeneID" id="54299067"/>
<reference evidence="1" key="1">
    <citation type="journal article" date="2020" name="Stud. Mycol.">
        <title>101 Dothideomycetes genomes: a test case for predicting lifestyles and emergence of pathogens.</title>
        <authorList>
            <person name="Haridas S."/>
            <person name="Albert R."/>
            <person name="Binder M."/>
            <person name="Bloem J."/>
            <person name="Labutti K."/>
            <person name="Salamov A."/>
            <person name="Andreopoulos B."/>
            <person name="Baker S."/>
            <person name="Barry K."/>
            <person name="Bills G."/>
            <person name="Bluhm B."/>
            <person name="Cannon C."/>
            <person name="Castanera R."/>
            <person name="Culley D."/>
            <person name="Daum C."/>
            <person name="Ezra D."/>
            <person name="Gonzalez J."/>
            <person name="Henrissat B."/>
            <person name="Kuo A."/>
            <person name="Liang C."/>
            <person name="Lipzen A."/>
            <person name="Lutzoni F."/>
            <person name="Magnuson J."/>
            <person name="Mondo S."/>
            <person name="Nolan M."/>
            <person name="Ohm R."/>
            <person name="Pangilinan J."/>
            <person name="Park H.-J."/>
            <person name="Ramirez L."/>
            <person name="Alfaro M."/>
            <person name="Sun H."/>
            <person name="Tritt A."/>
            <person name="Yoshinaga Y."/>
            <person name="Zwiers L.-H."/>
            <person name="Turgeon B."/>
            <person name="Goodwin S."/>
            <person name="Spatafora J."/>
            <person name="Crous P."/>
            <person name="Grigoriev I."/>
        </authorList>
    </citation>
    <scope>NUCLEOTIDE SEQUENCE</scope>
    <source>
        <strain evidence="1">CBS 121167</strain>
    </source>
</reference>
<dbReference type="AlphaFoldDB" id="A0A6A6AVY8"/>
<dbReference type="Proteomes" id="UP000799438">
    <property type="component" value="Unassembled WGS sequence"/>
</dbReference>
<dbReference type="RefSeq" id="XP_033390854.1">
    <property type="nucleotide sequence ID" value="XM_033541571.1"/>
</dbReference>
<protein>
    <submittedName>
        <fullName evidence="1">Uncharacterized protein</fullName>
    </submittedName>
</protein>
<proteinExistence type="predicted"/>
<dbReference type="EMBL" id="ML995666">
    <property type="protein sequence ID" value="KAF2135135.1"/>
    <property type="molecule type" value="Genomic_DNA"/>
</dbReference>
<name>A0A6A6AVY8_9PEZI</name>
<evidence type="ECO:0000313" key="2">
    <source>
        <dbReference type="Proteomes" id="UP000799438"/>
    </source>
</evidence>
<sequence length="55" mass="6193">MNGDDGWEAWRGDRTSRKCTKVFCGTLAIGLILSVKNPVVKLLPMHIFFIIVFTP</sequence>